<feature type="region of interest" description="Disordered" evidence="1">
    <location>
        <begin position="104"/>
        <end position="129"/>
    </location>
</feature>
<name>A0A553I1P5_9PEZI</name>
<gene>
    <name evidence="2" type="ORF">FHL15_004886</name>
</gene>
<proteinExistence type="predicted"/>
<evidence type="ECO:0000313" key="2">
    <source>
        <dbReference type="EMBL" id="TRX94118.1"/>
    </source>
</evidence>
<feature type="compositionally biased region" description="Basic and acidic residues" evidence="1">
    <location>
        <begin position="113"/>
        <end position="127"/>
    </location>
</feature>
<dbReference type="EMBL" id="VFLP01000024">
    <property type="protein sequence ID" value="TRX94118.1"/>
    <property type="molecule type" value="Genomic_DNA"/>
</dbReference>
<reference evidence="3" key="1">
    <citation type="submission" date="2019-06" db="EMBL/GenBank/DDBJ databases">
        <title>Draft genome sequence of the griseofulvin-producing fungus Xylaria cubensis strain G536.</title>
        <authorList>
            <person name="Mead M.E."/>
            <person name="Raja H.A."/>
            <person name="Steenwyk J.L."/>
            <person name="Knowles S.L."/>
            <person name="Oberlies N.H."/>
            <person name="Rokas A."/>
        </authorList>
    </citation>
    <scope>NUCLEOTIDE SEQUENCE [LARGE SCALE GENOMIC DNA]</scope>
    <source>
        <strain evidence="3">G536</strain>
    </source>
</reference>
<protein>
    <submittedName>
        <fullName evidence="2">Uncharacterized protein</fullName>
    </submittedName>
</protein>
<accession>A0A553I1P5</accession>
<dbReference type="Proteomes" id="UP000319160">
    <property type="component" value="Unassembled WGS sequence"/>
</dbReference>
<comment type="caution">
    <text evidence="2">The sequence shown here is derived from an EMBL/GenBank/DDBJ whole genome shotgun (WGS) entry which is preliminary data.</text>
</comment>
<organism evidence="2 3">
    <name type="scientific">Xylaria flabelliformis</name>
    <dbReference type="NCBI Taxonomy" id="2512241"/>
    <lineage>
        <taxon>Eukaryota</taxon>
        <taxon>Fungi</taxon>
        <taxon>Dikarya</taxon>
        <taxon>Ascomycota</taxon>
        <taxon>Pezizomycotina</taxon>
        <taxon>Sordariomycetes</taxon>
        <taxon>Xylariomycetidae</taxon>
        <taxon>Xylariales</taxon>
        <taxon>Xylariaceae</taxon>
        <taxon>Xylaria</taxon>
    </lineage>
</organism>
<keyword evidence="3" id="KW-1185">Reference proteome</keyword>
<sequence>MTEIREELLKEERERREKYLLAVDKTKFSRDKAVKRVQQYIINMLLEHKAPPLISAQYFNWKIDQRIMFCFGEKDADFPPPPPLYEPPYSTTYAKAYFAANPTEEEKAEEVDDAAKDKGKGKEKETQGADSGRYYGFARASTQVVDPADGTLGDVVGVPAWSLTGEPPLLAPLEDKVRLYQDLIGQTMPYQEGCGPFQVECPFSALGKDYEICFGGPEESLAQLLGEAAFFMGGMHGVMLFAKFRDLPNGDRRVSLFLDWHKITDTKSPAWQRVLYKAWCALLSLFHNQLRGMRVGLMDHLRDYYGGSMREHLMLYSRIGAAVQQLERSADARPRMGGDEEEMEALLAKLDRFAKKKGSEDVARHVKAKPNIADKIRELARLRDDPKGLPDLGDDPEARLTMIQPTAERILTEQIRWLLQDPDVPLGLVGRLEQCIACLDDPNAPWGKLLPLDVAHRIVLAGVWEYKRVHGSEEGFQWVDRTITLLESFKI</sequence>
<evidence type="ECO:0000256" key="1">
    <source>
        <dbReference type="SAM" id="MobiDB-lite"/>
    </source>
</evidence>
<evidence type="ECO:0000313" key="3">
    <source>
        <dbReference type="Proteomes" id="UP000319160"/>
    </source>
</evidence>
<dbReference type="AlphaFoldDB" id="A0A553I1P5"/>
<dbReference type="OrthoDB" id="4733682at2759"/>